<keyword evidence="4" id="KW-0540">Nuclease</keyword>
<dbReference type="SUPFAM" id="SSF53098">
    <property type="entry name" value="Ribonuclease H-like"/>
    <property type="match status" value="1"/>
</dbReference>
<evidence type="ECO:0000256" key="3">
    <source>
        <dbReference type="ARBA" id="ARBA00012180"/>
    </source>
</evidence>
<dbReference type="PANTHER" id="PTHR10642:SF26">
    <property type="entry name" value="RIBONUCLEASE H1"/>
    <property type="match status" value="1"/>
</dbReference>
<evidence type="ECO:0000256" key="1">
    <source>
        <dbReference type="ARBA" id="ARBA00000077"/>
    </source>
</evidence>
<gene>
    <name evidence="10" type="ORF">EV356DRAFT_519941</name>
</gene>
<evidence type="ECO:0000256" key="8">
    <source>
        <dbReference type="SAM" id="MobiDB-lite"/>
    </source>
</evidence>
<dbReference type="CDD" id="cd09276">
    <property type="entry name" value="Rnase_HI_RT_non_LTR"/>
    <property type="match status" value="1"/>
</dbReference>
<evidence type="ECO:0000256" key="7">
    <source>
        <dbReference type="ARBA" id="ARBA00022801"/>
    </source>
</evidence>
<feature type="domain" description="RNase H type-1" evidence="9">
    <location>
        <begin position="152"/>
        <end position="302"/>
    </location>
</feature>
<protein>
    <recommendedName>
        <fullName evidence="3">ribonuclease H</fullName>
        <ecNumber evidence="3">3.1.26.4</ecNumber>
    </recommendedName>
</protein>
<dbReference type="InterPro" id="IPR050092">
    <property type="entry name" value="RNase_H"/>
</dbReference>
<comment type="catalytic activity">
    <reaction evidence="1">
        <text>Endonucleolytic cleavage to 5'-phosphomonoester.</text>
        <dbReference type="EC" id="3.1.26.4"/>
    </reaction>
</comment>
<evidence type="ECO:0000256" key="2">
    <source>
        <dbReference type="ARBA" id="ARBA00005300"/>
    </source>
</evidence>
<dbReference type="GO" id="GO:0003676">
    <property type="term" value="F:nucleic acid binding"/>
    <property type="evidence" value="ECO:0007669"/>
    <property type="project" value="InterPro"/>
</dbReference>
<organism evidence="10 11">
    <name type="scientific">Viridothelium virens</name>
    <name type="common">Speckled blister lichen</name>
    <name type="synonym">Trypethelium virens</name>
    <dbReference type="NCBI Taxonomy" id="1048519"/>
    <lineage>
        <taxon>Eukaryota</taxon>
        <taxon>Fungi</taxon>
        <taxon>Dikarya</taxon>
        <taxon>Ascomycota</taxon>
        <taxon>Pezizomycotina</taxon>
        <taxon>Dothideomycetes</taxon>
        <taxon>Dothideomycetes incertae sedis</taxon>
        <taxon>Trypetheliales</taxon>
        <taxon>Trypetheliaceae</taxon>
        <taxon>Viridothelium</taxon>
    </lineage>
</organism>
<dbReference type="GO" id="GO:0046872">
    <property type="term" value="F:metal ion binding"/>
    <property type="evidence" value="ECO:0007669"/>
    <property type="project" value="UniProtKB-KW"/>
</dbReference>
<evidence type="ECO:0000259" key="9">
    <source>
        <dbReference type="PROSITE" id="PS50879"/>
    </source>
</evidence>
<evidence type="ECO:0000313" key="10">
    <source>
        <dbReference type="EMBL" id="KAF2230411.1"/>
    </source>
</evidence>
<dbReference type="InterPro" id="IPR036397">
    <property type="entry name" value="RNaseH_sf"/>
</dbReference>
<dbReference type="InterPro" id="IPR012337">
    <property type="entry name" value="RNaseH-like_sf"/>
</dbReference>
<dbReference type="InterPro" id="IPR002156">
    <property type="entry name" value="RNaseH_domain"/>
</dbReference>
<comment type="similarity">
    <text evidence="2">Belongs to the RNase H family.</text>
</comment>
<dbReference type="PANTHER" id="PTHR10642">
    <property type="entry name" value="RIBONUCLEASE H1"/>
    <property type="match status" value="1"/>
</dbReference>
<dbReference type="GO" id="GO:0043137">
    <property type="term" value="P:DNA replication, removal of RNA primer"/>
    <property type="evidence" value="ECO:0007669"/>
    <property type="project" value="TreeGrafter"/>
</dbReference>
<reference evidence="10" key="1">
    <citation type="journal article" date="2020" name="Stud. Mycol.">
        <title>101 Dothideomycetes genomes: a test case for predicting lifestyles and emergence of pathogens.</title>
        <authorList>
            <person name="Haridas S."/>
            <person name="Albert R."/>
            <person name="Binder M."/>
            <person name="Bloem J."/>
            <person name="Labutti K."/>
            <person name="Salamov A."/>
            <person name="Andreopoulos B."/>
            <person name="Baker S."/>
            <person name="Barry K."/>
            <person name="Bills G."/>
            <person name="Bluhm B."/>
            <person name="Cannon C."/>
            <person name="Castanera R."/>
            <person name="Culley D."/>
            <person name="Daum C."/>
            <person name="Ezra D."/>
            <person name="Gonzalez J."/>
            <person name="Henrissat B."/>
            <person name="Kuo A."/>
            <person name="Liang C."/>
            <person name="Lipzen A."/>
            <person name="Lutzoni F."/>
            <person name="Magnuson J."/>
            <person name="Mondo S."/>
            <person name="Nolan M."/>
            <person name="Ohm R."/>
            <person name="Pangilinan J."/>
            <person name="Park H.-J."/>
            <person name="Ramirez L."/>
            <person name="Alfaro M."/>
            <person name="Sun H."/>
            <person name="Tritt A."/>
            <person name="Yoshinaga Y."/>
            <person name="Zwiers L.-H."/>
            <person name="Turgeon B."/>
            <person name="Goodwin S."/>
            <person name="Spatafora J."/>
            <person name="Crous P."/>
            <person name="Grigoriev I."/>
        </authorList>
    </citation>
    <scope>NUCLEOTIDE SEQUENCE</scope>
    <source>
        <strain evidence="10">Tuck. ex Michener</strain>
    </source>
</reference>
<keyword evidence="6" id="KW-0255">Endonuclease</keyword>
<keyword evidence="11" id="KW-1185">Reference proteome</keyword>
<evidence type="ECO:0000256" key="6">
    <source>
        <dbReference type="ARBA" id="ARBA00022759"/>
    </source>
</evidence>
<dbReference type="GO" id="GO:0004523">
    <property type="term" value="F:RNA-DNA hybrid ribonuclease activity"/>
    <property type="evidence" value="ECO:0007669"/>
    <property type="project" value="UniProtKB-EC"/>
</dbReference>
<keyword evidence="7" id="KW-0378">Hydrolase</keyword>
<dbReference type="OrthoDB" id="3797754at2759"/>
<name>A0A6A6GXU1_VIRVR</name>
<dbReference type="PROSITE" id="PS50879">
    <property type="entry name" value="RNASE_H_1"/>
    <property type="match status" value="1"/>
</dbReference>
<dbReference type="EC" id="3.1.26.4" evidence="3"/>
<dbReference type="EMBL" id="ML991842">
    <property type="protein sequence ID" value="KAF2230411.1"/>
    <property type="molecule type" value="Genomic_DNA"/>
</dbReference>
<dbReference type="Pfam" id="PF00075">
    <property type="entry name" value="RNase_H"/>
    <property type="match status" value="1"/>
</dbReference>
<keyword evidence="5" id="KW-0479">Metal-binding</keyword>
<dbReference type="AlphaFoldDB" id="A0A6A6GXU1"/>
<proteinExistence type="inferred from homology"/>
<evidence type="ECO:0000256" key="5">
    <source>
        <dbReference type="ARBA" id="ARBA00022723"/>
    </source>
</evidence>
<sequence>MDQALARVILAWNKSDEEFEQADRALNQWLTPHPTRFGVFDMSHGISSYRESDDRSGGPEAEVGKRRRSVSEEDPNEARRKQRKATKDAAKSIAAQIDYQLGDAINRSTRDSQILDITKVSTTRPTSFFSEVAIEDRIKATNRAVTEHLLTDGDRHAYYCDGSVRSNSGGAAGAAVAWKEDPTAVRSRWVARGFSIRPGFTSVQQAEGIAMVQALHIAIERTAGLDTVGRTIIYSDSDAILDGLIKFPNVKKKSSARMVNMIVELANRLEHNAVRVSFFWIPGHTGIPGNELADRVASDASTRIWCARERLSGLGASPVI</sequence>
<dbReference type="Proteomes" id="UP000800092">
    <property type="component" value="Unassembled WGS sequence"/>
</dbReference>
<dbReference type="Gene3D" id="3.30.420.10">
    <property type="entry name" value="Ribonuclease H-like superfamily/Ribonuclease H"/>
    <property type="match status" value="1"/>
</dbReference>
<evidence type="ECO:0000256" key="4">
    <source>
        <dbReference type="ARBA" id="ARBA00022722"/>
    </source>
</evidence>
<feature type="region of interest" description="Disordered" evidence="8">
    <location>
        <begin position="48"/>
        <end position="89"/>
    </location>
</feature>
<evidence type="ECO:0000313" key="11">
    <source>
        <dbReference type="Proteomes" id="UP000800092"/>
    </source>
</evidence>
<accession>A0A6A6GXU1</accession>